<protein>
    <submittedName>
        <fullName evidence="1">Uncharacterized protein</fullName>
    </submittedName>
</protein>
<reference evidence="1 2" key="1">
    <citation type="journal article" date="2016" name="Genome Biol. Evol.">
        <title>Draft genome sequence of an aflatoxigenic Aspergillus species, A. bombycis.</title>
        <authorList>
            <person name="Moore G.G."/>
            <person name="Mack B.M."/>
            <person name="Beltz S.B."/>
            <person name="Gilbert M.K."/>
        </authorList>
    </citation>
    <scope>NUCLEOTIDE SEQUENCE [LARGE SCALE GENOMIC DNA]</scope>
    <source>
        <strain evidence="2">NRRL 26010</strain>
    </source>
</reference>
<evidence type="ECO:0000313" key="2">
    <source>
        <dbReference type="Proteomes" id="UP000179179"/>
    </source>
</evidence>
<dbReference type="RefSeq" id="XP_022385940.1">
    <property type="nucleotide sequence ID" value="XM_022536177.1"/>
</dbReference>
<dbReference type="OrthoDB" id="10367499at2759"/>
<name>A0A1F7ZS04_9EURO</name>
<accession>A0A1F7ZS04</accession>
<gene>
    <name evidence="1" type="ORF">ABOM_009049</name>
</gene>
<proteinExistence type="predicted"/>
<organism evidence="1 2">
    <name type="scientific">Aspergillus bombycis</name>
    <dbReference type="NCBI Taxonomy" id="109264"/>
    <lineage>
        <taxon>Eukaryota</taxon>
        <taxon>Fungi</taxon>
        <taxon>Dikarya</taxon>
        <taxon>Ascomycota</taxon>
        <taxon>Pezizomycotina</taxon>
        <taxon>Eurotiomycetes</taxon>
        <taxon>Eurotiomycetidae</taxon>
        <taxon>Eurotiales</taxon>
        <taxon>Aspergillaceae</taxon>
        <taxon>Aspergillus</taxon>
    </lineage>
</organism>
<keyword evidence="2" id="KW-1185">Reference proteome</keyword>
<comment type="caution">
    <text evidence="1">The sequence shown here is derived from an EMBL/GenBank/DDBJ whole genome shotgun (WGS) entry which is preliminary data.</text>
</comment>
<evidence type="ECO:0000313" key="1">
    <source>
        <dbReference type="EMBL" id="OGM42223.1"/>
    </source>
</evidence>
<sequence length="106" mass="12125">MPNGKDELTGINLNKCLGWDDRRKVFTAEYNAYGIARGNCWDCGYKKYRKPTSKFLLGCKCSTNAQDRTRWEVKEFTQPGVLVFNEKTGQMGCHGYFAVLMVPEID</sequence>
<dbReference type="Proteomes" id="UP000179179">
    <property type="component" value="Unassembled WGS sequence"/>
</dbReference>
<dbReference type="AlphaFoldDB" id="A0A1F7ZS04"/>
<dbReference type="GeneID" id="34452439"/>
<dbReference type="EMBL" id="LYCR01000093">
    <property type="protein sequence ID" value="OGM42223.1"/>
    <property type="molecule type" value="Genomic_DNA"/>
</dbReference>